<evidence type="ECO:0000313" key="15">
    <source>
        <dbReference type="Proteomes" id="UP000203720"/>
    </source>
</evidence>
<evidence type="ECO:0000256" key="7">
    <source>
        <dbReference type="ARBA" id="ARBA00022870"/>
    </source>
</evidence>
<keyword evidence="8 13" id="KW-1133">Transmembrane helix</keyword>
<dbReference type="KEGG" id="vg:13564483"/>
<evidence type="ECO:0000256" key="4">
    <source>
        <dbReference type="ARBA" id="ARBA00014660"/>
    </source>
</evidence>
<comment type="subcellular location">
    <subcellularLocation>
        <location evidence="2">Host membrane</location>
        <topology evidence="2">Single-pass membrane protein</topology>
    </subcellularLocation>
</comment>
<evidence type="ECO:0000256" key="2">
    <source>
        <dbReference type="ARBA" id="ARBA00004379"/>
    </source>
</evidence>
<evidence type="ECO:0000256" key="8">
    <source>
        <dbReference type="ARBA" id="ARBA00022989"/>
    </source>
</evidence>
<comment type="subunit">
    <text evidence="11">Interacts with the capsid protein (CP). Part of a MP-CP-viral DNA complex.</text>
</comment>
<dbReference type="GeneID" id="13564483"/>
<comment type="similarity">
    <text evidence="3">Belongs to the mastrevirus movement protein family.</text>
</comment>
<evidence type="ECO:0000256" key="3">
    <source>
        <dbReference type="ARBA" id="ARBA00010512"/>
    </source>
</evidence>
<feature type="transmembrane region" description="Helical" evidence="13">
    <location>
        <begin position="31"/>
        <end position="55"/>
    </location>
</feature>
<proteinExistence type="inferred from homology"/>
<dbReference type="GO" id="GO:0046740">
    <property type="term" value="P:transport of virus in host, cell to cell"/>
    <property type="evidence" value="ECO:0007669"/>
    <property type="project" value="UniProtKB-KW"/>
</dbReference>
<evidence type="ECO:0000256" key="5">
    <source>
        <dbReference type="ARBA" id="ARBA00022448"/>
    </source>
</evidence>
<reference evidence="14 15" key="1">
    <citation type="journal article" date="2012" name="Virus Res.">
        <title>Australian monocot-infecting mastrevirus diversity rivals that in Africa.</title>
        <authorList>
            <person name="Kraberger S."/>
            <person name="Thomas J.E."/>
            <person name="Geering A.D."/>
            <person name="Dayaram A."/>
            <person name="Stainton D."/>
            <person name="Hadfield J."/>
            <person name="Walters M."/>
            <person name="Parmenter K.S."/>
            <person name="van Brunschot S."/>
            <person name="Collings D.A."/>
            <person name="Martin D.P."/>
            <person name="Varsani A."/>
        </authorList>
    </citation>
    <scope>NUCLEOTIDE SEQUENCE [LARGE SCALE GENOMIC DNA]</scope>
    <source>
        <strain evidence="14">AU-3020_1-2011</strain>
    </source>
</reference>
<evidence type="ECO:0000256" key="12">
    <source>
        <dbReference type="SAM" id="MobiDB-lite"/>
    </source>
</evidence>
<evidence type="ECO:0000256" key="6">
    <source>
        <dbReference type="ARBA" id="ARBA00022692"/>
    </source>
</evidence>
<dbReference type="EMBL" id="JQ948051">
    <property type="protein sequence ID" value="AFN80713.1"/>
    <property type="molecule type" value="Genomic_DNA"/>
</dbReference>
<evidence type="ECO:0000256" key="1">
    <source>
        <dbReference type="ARBA" id="ARBA00002157"/>
    </source>
</evidence>
<keyword evidence="5" id="KW-0813">Transport</keyword>
<keyword evidence="9" id="KW-0916">Viral movement protein</keyword>
<protein>
    <recommendedName>
        <fullName evidence="4">Movement protein</fullName>
    </recommendedName>
</protein>
<dbReference type="GO" id="GO:0033644">
    <property type="term" value="C:host cell membrane"/>
    <property type="evidence" value="ECO:0007669"/>
    <property type="project" value="UniProtKB-SubCell"/>
</dbReference>
<dbReference type="OrthoDB" id="28371at10239"/>
<evidence type="ECO:0000256" key="10">
    <source>
        <dbReference type="ARBA" id="ARBA00023136"/>
    </source>
</evidence>
<feature type="region of interest" description="Disordered" evidence="12">
    <location>
        <begin position="1"/>
        <end position="27"/>
    </location>
</feature>
<dbReference type="RefSeq" id="YP_006666525.1">
    <property type="nucleotide sequence ID" value="NC_018577.1"/>
</dbReference>
<dbReference type="Proteomes" id="UP000203720">
    <property type="component" value="Segment"/>
</dbReference>
<dbReference type="Pfam" id="PF01708">
    <property type="entry name" value="Gemini_mov"/>
    <property type="match status" value="1"/>
</dbReference>
<evidence type="ECO:0000313" key="14">
    <source>
        <dbReference type="EMBL" id="AFN80713.1"/>
    </source>
</evidence>
<name>J7FHN0_9GEMI</name>
<comment type="function">
    <text evidence="1">Involved in the viral transport within, and between cells.</text>
</comment>
<keyword evidence="6 13" id="KW-0812">Transmembrane</keyword>
<evidence type="ECO:0000256" key="13">
    <source>
        <dbReference type="SAM" id="Phobius"/>
    </source>
</evidence>
<keyword evidence="10 13" id="KW-0472">Membrane</keyword>
<feature type="compositionally biased region" description="Polar residues" evidence="12">
    <location>
        <begin position="7"/>
        <end position="27"/>
    </location>
</feature>
<feature type="region of interest" description="Disordered" evidence="12">
    <location>
        <begin position="75"/>
        <end position="97"/>
    </location>
</feature>
<keyword evidence="7" id="KW-1043">Host membrane</keyword>
<evidence type="ECO:0000256" key="11">
    <source>
        <dbReference type="ARBA" id="ARBA00025953"/>
    </source>
</evidence>
<keyword evidence="15" id="KW-1185">Reference proteome</keyword>
<dbReference type="InterPro" id="IPR002621">
    <property type="entry name" value="Gemini_mov"/>
</dbReference>
<dbReference type="GO" id="GO:0016020">
    <property type="term" value="C:membrane"/>
    <property type="evidence" value="ECO:0007669"/>
    <property type="project" value="InterPro"/>
</dbReference>
<accession>J7FHN0</accession>
<sequence length="97" mass="10132">MEAGHLPSQQGFPSPLAYSQPSPSGVGNDSAWRTLVLVFTITAVGLACSFALYRLCVKDLVLLLRAKRSRTVTELGFGGTPARQDGVRTGSGVPGLG</sequence>
<organism evidence="14 15">
    <name type="scientific">Sporobolus striate mosaic virus 1</name>
    <dbReference type="NCBI Taxonomy" id="1302849"/>
    <lineage>
        <taxon>Viruses</taxon>
        <taxon>Monodnaviria</taxon>
        <taxon>Shotokuvirae</taxon>
        <taxon>Cressdnaviricota</taxon>
        <taxon>Repensiviricetes</taxon>
        <taxon>Geplafuvirales</taxon>
        <taxon>Geminiviridae</taxon>
        <taxon>Mastrevirus</taxon>
        <taxon>Mastrevirus sporoboprimi</taxon>
    </lineage>
</organism>
<evidence type="ECO:0000256" key="9">
    <source>
        <dbReference type="ARBA" id="ARBA00023031"/>
    </source>
</evidence>